<dbReference type="Ensembl" id="ENSHHUT00000053096.1">
    <property type="protein sequence ID" value="ENSHHUP00000051284.1"/>
    <property type="gene ID" value="ENSHHUG00000030880.1"/>
</dbReference>
<dbReference type="Gene3D" id="2.60.120.1000">
    <property type="match status" value="1"/>
</dbReference>
<reference evidence="1" key="2">
    <citation type="submission" date="2025-08" db="UniProtKB">
        <authorList>
            <consortium name="Ensembl"/>
        </authorList>
    </citation>
    <scope>IDENTIFICATION</scope>
</reference>
<dbReference type="STRING" id="62062.ENSHHUP00000051284"/>
<evidence type="ECO:0000313" key="1">
    <source>
        <dbReference type="Ensembl" id="ENSHHUP00000051284.1"/>
    </source>
</evidence>
<name>A0A4W5NQD1_9TELE</name>
<proteinExistence type="predicted"/>
<keyword evidence="2" id="KW-1185">Reference proteome</keyword>
<dbReference type="GeneTree" id="ENSGT00940000167443"/>
<evidence type="ECO:0000313" key="2">
    <source>
        <dbReference type="Proteomes" id="UP000314982"/>
    </source>
</evidence>
<dbReference type="AlphaFoldDB" id="A0A4W5NQD1"/>
<organism evidence="1 2">
    <name type="scientific">Hucho hucho</name>
    <name type="common">huchen</name>
    <dbReference type="NCBI Taxonomy" id="62062"/>
    <lineage>
        <taxon>Eukaryota</taxon>
        <taxon>Metazoa</taxon>
        <taxon>Chordata</taxon>
        <taxon>Craniata</taxon>
        <taxon>Vertebrata</taxon>
        <taxon>Euteleostomi</taxon>
        <taxon>Actinopterygii</taxon>
        <taxon>Neopterygii</taxon>
        <taxon>Teleostei</taxon>
        <taxon>Protacanthopterygii</taxon>
        <taxon>Salmoniformes</taxon>
        <taxon>Salmonidae</taxon>
        <taxon>Salmoninae</taxon>
        <taxon>Hucho</taxon>
    </lineage>
</organism>
<dbReference type="Proteomes" id="UP000314982">
    <property type="component" value="Unassembled WGS sequence"/>
</dbReference>
<reference evidence="2" key="1">
    <citation type="submission" date="2018-06" db="EMBL/GenBank/DDBJ databases">
        <title>Genome assembly of Danube salmon.</title>
        <authorList>
            <person name="Macqueen D.J."/>
            <person name="Gundappa M.K."/>
        </authorList>
    </citation>
    <scope>NUCLEOTIDE SEQUENCE [LARGE SCALE GENOMIC DNA]</scope>
</reference>
<sequence>MNCLAWTLRMQHLYFLYFHENISEDKVWTTVVNNLPAQTSVTGSSRERRTVLQLNYSASMEQVTAITTSAEHCQQQVSYACRMSRLLNTPGKTVCSVFLLLLGQNYQSPPLFPVGSSPL</sequence>
<protein>
    <submittedName>
        <fullName evidence="1">Uncharacterized protein</fullName>
    </submittedName>
</protein>
<accession>A0A4W5NQD1</accession>
<reference evidence="1" key="3">
    <citation type="submission" date="2025-09" db="UniProtKB">
        <authorList>
            <consortium name="Ensembl"/>
        </authorList>
    </citation>
    <scope>IDENTIFICATION</scope>
</reference>